<dbReference type="Pfam" id="PF00443">
    <property type="entry name" value="UCH"/>
    <property type="match status" value="1"/>
</dbReference>
<dbReference type="InterPro" id="IPR038765">
    <property type="entry name" value="Papain-like_cys_pep_sf"/>
</dbReference>
<dbReference type="PANTHER" id="PTHR21646:SF91">
    <property type="entry name" value="USP DOMAIN-CONTAINING PROTEIN"/>
    <property type="match status" value="1"/>
</dbReference>
<evidence type="ECO:0000256" key="4">
    <source>
        <dbReference type="SAM" id="MobiDB-lite"/>
    </source>
</evidence>
<dbReference type="PROSITE" id="PS50235">
    <property type="entry name" value="USP_3"/>
    <property type="match status" value="1"/>
</dbReference>
<dbReference type="Gene3D" id="1.20.58.80">
    <property type="entry name" value="Phosphotransferase system, lactose/cellobiose-type IIA subunit"/>
    <property type="match status" value="1"/>
</dbReference>
<dbReference type="AlphaFoldDB" id="A0A6A5GLX3"/>
<feature type="region of interest" description="Disordered" evidence="4">
    <location>
        <begin position="118"/>
        <end position="138"/>
    </location>
</feature>
<evidence type="ECO:0000313" key="6">
    <source>
        <dbReference type="EMBL" id="KAF1755289.1"/>
    </source>
</evidence>
<evidence type="ECO:0000256" key="2">
    <source>
        <dbReference type="ARBA" id="ARBA00009085"/>
    </source>
</evidence>
<feature type="region of interest" description="Disordered" evidence="4">
    <location>
        <begin position="442"/>
        <end position="461"/>
    </location>
</feature>
<dbReference type="InterPro" id="IPR050185">
    <property type="entry name" value="Ub_carboxyl-term_hydrolase"/>
</dbReference>
<dbReference type="PANTHER" id="PTHR21646">
    <property type="entry name" value="UBIQUITIN CARBOXYL-TERMINAL HYDROLASE"/>
    <property type="match status" value="1"/>
</dbReference>
<dbReference type="InterPro" id="IPR018200">
    <property type="entry name" value="USP_CS"/>
</dbReference>
<dbReference type="InterPro" id="IPR036873">
    <property type="entry name" value="Rhodanese-like_dom_sf"/>
</dbReference>
<evidence type="ECO:0000256" key="1">
    <source>
        <dbReference type="ARBA" id="ARBA00000707"/>
    </source>
</evidence>
<dbReference type="GO" id="GO:0016579">
    <property type="term" value="P:protein deubiquitination"/>
    <property type="evidence" value="ECO:0007669"/>
    <property type="project" value="InterPro"/>
</dbReference>
<dbReference type="RefSeq" id="XP_053583453.1">
    <property type="nucleotide sequence ID" value="XM_053734540.1"/>
</dbReference>
<dbReference type="CTD" id="9816243"/>
<dbReference type="KEGG" id="crq:GCK72_021858"/>
<dbReference type="SUPFAM" id="SSF54001">
    <property type="entry name" value="Cysteine proteinases"/>
    <property type="match status" value="1"/>
</dbReference>
<organism evidence="6 7">
    <name type="scientific">Caenorhabditis remanei</name>
    <name type="common">Caenorhabditis vulgaris</name>
    <dbReference type="NCBI Taxonomy" id="31234"/>
    <lineage>
        <taxon>Eukaryota</taxon>
        <taxon>Metazoa</taxon>
        <taxon>Ecdysozoa</taxon>
        <taxon>Nematoda</taxon>
        <taxon>Chromadorea</taxon>
        <taxon>Rhabditida</taxon>
        <taxon>Rhabditina</taxon>
        <taxon>Rhabditomorpha</taxon>
        <taxon>Rhabditoidea</taxon>
        <taxon>Rhabditidae</taxon>
        <taxon>Peloderinae</taxon>
        <taxon>Caenorhabditis</taxon>
    </lineage>
</organism>
<dbReference type="Gene3D" id="3.90.70.10">
    <property type="entry name" value="Cysteine proteinases"/>
    <property type="match status" value="1"/>
</dbReference>
<dbReference type="GeneID" id="9816243"/>
<feature type="domain" description="USP" evidence="5">
    <location>
        <begin position="509"/>
        <end position="842"/>
    </location>
</feature>
<accession>A0A6A5GLX3</accession>
<dbReference type="Proteomes" id="UP000483820">
    <property type="component" value="Chromosome V"/>
</dbReference>
<dbReference type="InterPro" id="IPR001394">
    <property type="entry name" value="Peptidase_C19_UCH"/>
</dbReference>
<evidence type="ECO:0000259" key="5">
    <source>
        <dbReference type="PROSITE" id="PS50235"/>
    </source>
</evidence>
<evidence type="ECO:0000256" key="3">
    <source>
        <dbReference type="ARBA" id="ARBA00012759"/>
    </source>
</evidence>
<dbReference type="GO" id="GO:0004843">
    <property type="term" value="F:cysteine-type deubiquitinase activity"/>
    <property type="evidence" value="ECO:0007669"/>
    <property type="project" value="UniProtKB-EC"/>
</dbReference>
<gene>
    <name evidence="6" type="ORF">GCK72_021858</name>
</gene>
<dbReference type="EMBL" id="WUAV01000005">
    <property type="protein sequence ID" value="KAF1755289.1"/>
    <property type="molecule type" value="Genomic_DNA"/>
</dbReference>
<dbReference type="Gene3D" id="3.40.250.10">
    <property type="entry name" value="Rhodanese-like domain"/>
    <property type="match status" value="1"/>
</dbReference>
<dbReference type="EC" id="3.4.19.12" evidence="3"/>
<evidence type="ECO:0000313" key="7">
    <source>
        <dbReference type="Proteomes" id="UP000483820"/>
    </source>
</evidence>
<comment type="similarity">
    <text evidence="2">Belongs to the peptidase C19 family.</text>
</comment>
<sequence length="842" mass="94325">MDSSGLKYTSIEHLLQSAKLSEQQVRQYEQKSLDTVFMSMKKMQTASEKARGDLEEQYRLLMLAGDLANIITKSPRFAKWVNDAANNSLFKAHFKQIVEDGGKLQSVLKMKYESAQVRRDKQERAAAHEAEKRAAATPVPATMRSIRSTITPRELIRKVENEEPKKSALIFDLRQNQSDAIFYNRSEMITVIQLPYDAIDSSLTFANLRNRLAVNQRALLARLSGSDFVVLMDDDSPELHSHSPAPKTKMSFLFKALTMYNTVERPRERPMFMDGGFKLWKAQYPMYTRNEQPQTARSFPSDGLDKVISEYHSFSGVSEIRYPDLMASPIRGSSEMPPGPPIAISKQPIIPPRPAAAQIPPEPSQIAPEPKVGGVGVFQTPAIPQRPMIPPSTSTVTQFERPGPPIFSPGPASKPFIPPPPPPMAFPIPDRTSKPIPDSPDSLIPRQNGGIDGGGVKRPPLLDRATKPAMISKEYEVQILSIYDQMTMAIERSIDERTRSRGSGNPGAVGLYNMGNTCFMSATLQCLFQTPGLSDVFTKKTFITKVNTHSRLGSKGIISAGFASLSDTIWNGTYTAIRPSRFLQLFAEEVYKALNDGRQHDASEFQIFLLDALHEDTNQAARIGFEQNYRGGQAIREEAADFLKKHYMFTASPVNRILGSISVSEVRCLTCHESSATFEENTIVSVEIVSTSSCSLDNCLQSHFSTTKLDGDSCWNCPKCKQPRPSTRTSKLWQPPTVLIIHLKRFSMFNGDFEKNTAQVSFNPESFNISPYLHEAASRERTNYKLYAATLHNGRLNSGHYTAVASHLKSERWHRYDDETVTPCEKYQVNQSLAYILFYKRC</sequence>
<comment type="catalytic activity">
    <reaction evidence="1">
        <text>Thiol-dependent hydrolysis of ester, thioester, amide, peptide and isopeptide bonds formed by the C-terminal Gly of ubiquitin (a 76-residue protein attached to proteins as an intracellular targeting signal).</text>
        <dbReference type="EC" id="3.4.19.12"/>
    </reaction>
</comment>
<dbReference type="InterPro" id="IPR028889">
    <property type="entry name" value="USP"/>
</dbReference>
<name>A0A6A5GLX3_CAERE</name>
<dbReference type="SUPFAM" id="SSF52821">
    <property type="entry name" value="Rhodanese/Cell cycle control phosphatase"/>
    <property type="match status" value="1"/>
</dbReference>
<protein>
    <recommendedName>
        <fullName evidence="3">ubiquitinyl hydrolase 1</fullName>
        <ecNumber evidence="3">3.4.19.12</ecNumber>
    </recommendedName>
</protein>
<comment type="caution">
    <text evidence="6">The sequence shown here is derived from an EMBL/GenBank/DDBJ whole genome shotgun (WGS) entry which is preliminary data.</text>
</comment>
<feature type="compositionally biased region" description="Basic and acidic residues" evidence="4">
    <location>
        <begin position="118"/>
        <end position="134"/>
    </location>
</feature>
<dbReference type="CDD" id="cd02674">
    <property type="entry name" value="Peptidase_C19R"/>
    <property type="match status" value="1"/>
</dbReference>
<reference evidence="6 7" key="1">
    <citation type="submission" date="2019-12" db="EMBL/GenBank/DDBJ databases">
        <title>Chromosome-level assembly of the Caenorhabditis remanei genome.</title>
        <authorList>
            <person name="Teterina A.A."/>
            <person name="Willis J.H."/>
            <person name="Phillips P.C."/>
        </authorList>
    </citation>
    <scope>NUCLEOTIDE SEQUENCE [LARGE SCALE GENOMIC DNA]</scope>
    <source>
        <strain evidence="6 7">PX506</strain>
        <tissue evidence="6">Whole organism</tissue>
    </source>
</reference>
<proteinExistence type="inferred from homology"/>
<dbReference type="PROSITE" id="PS00972">
    <property type="entry name" value="USP_1"/>
    <property type="match status" value="1"/>
</dbReference>